<evidence type="ECO:0000256" key="1">
    <source>
        <dbReference type="SAM" id="MobiDB-lite"/>
    </source>
</evidence>
<dbReference type="InParanoid" id="A0A804M9B6"/>
<feature type="compositionally biased region" description="Basic and acidic residues" evidence="1">
    <location>
        <begin position="200"/>
        <end position="219"/>
    </location>
</feature>
<reference evidence="3" key="1">
    <citation type="submission" date="2015-12" db="EMBL/GenBank/DDBJ databases">
        <title>Update maize B73 reference genome by single molecule sequencing technologies.</title>
        <authorList>
            <consortium name="Maize Genome Sequencing Project"/>
            <person name="Ware D."/>
        </authorList>
    </citation>
    <scope>NUCLEOTIDE SEQUENCE [LARGE SCALE GENOMIC DNA]</scope>
    <source>
        <strain evidence="3">cv. B73</strain>
    </source>
</reference>
<reference evidence="2" key="2">
    <citation type="submission" date="2019-07" db="EMBL/GenBank/DDBJ databases">
        <authorList>
            <person name="Seetharam A."/>
            <person name="Woodhouse M."/>
            <person name="Cannon E."/>
        </authorList>
    </citation>
    <scope>NUCLEOTIDE SEQUENCE [LARGE SCALE GENOMIC DNA]</scope>
    <source>
        <strain evidence="2">cv. B73</strain>
    </source>
</reference>
<sequence>MPQQRHLRRPPAHHRAAPRRRGARLEPVRDHGVAHGPHERHGAALKRLGQRRRHGGAQHGLAPEAHVYNRTFRERVQPRAEIGELDGCLPAAGNRGVRLRSHGAHCPGALEAQVLERLLQVPPLQRSERVEHEPPAVVQVPHEVLPHRRADLLVQSACHVVPVHHQELSPLVRRLAGNRRERDAELVVAIALRGAPHQAAEGRVRDGGAEDAGRREHDPSGAYLAGQRLSPSAEEVGDHGDDGIGLRFNPREDGPTQLGQGVDEGGELHRAATLGILEPRGQGWVGGEREGSGADGGGVCGEERGEKLKVCRGRDHGEAEAARRQEGDEVDERQRVALRGEGDDKHVRPRLGGWGRLHGWGLCGLWRSGRGMGWG</sequence>
<name>A0A804M9B6_MAIZE</name>
<reference evidence="2" key="3">
    <citation type="submission" date="2021-05" db="UniProtKB">
        <authorList>
            <consortium name="EnsemblPlants"/>
        </authorList>
    </citation>
    <scope>IDENTIFICATION</scope>
    <source>
        <strain evidence="2">cv. B73</strain>
    </source>
</reference>
<feature type="compositionally biased region" description="Basic residues" evidence="1">
    <location>
        <begin position="1"/>
        <end position="22"/>
    </location>
</feature>
<organism evidence="2 3">
    <name type="scientific">Zea mays</name>
    <name type="common">Maize</name>
    <dbReference type="NCBI Taxonomy" id="4577"/>
    <lineage>
        <taxon>Eukaryota</taxon>
        <taxon>Viridiplantae</taxon>
        <taxon>Streptophyta</taxon>
        <taxon>Embryophyta</taxon>
        <taxon>Tracheophyta</taxon>
        <taxon>Spermatophyta</taxon>
        <taxon>Magnoliopsida</taxon>
        <taxon>Liliopsida</taxon>
        <taxon>Poales</taxon>
        <taxon>Poaceae</taxon>
        <taxon>PACMAD clade</taxon>
        <taxon>Panicoideae</taxon>
        <taxon>Andropogonodae</taxon>
        <taxon>Andropogoneae</taxon>
        <taxon>Tripsacinae</taxon>
        <taxon>Zea</taxon>
    </lineage>
</organism>
<dbReference type="Gramene" id="Zm00001eb068380_T001">
    <property type="protein sequence ID" value="Zm00001eb068380_P001"/>
    <property type="gene ID" value="Zm00001eb068380"/>
</dbReference>
<dbReference type="AlphaFoldDB" id="A0A804M9B6"/>
<protein>
    <submittedName>
        <fullName evidence="2">Uncharacterized protein</fullName>
    </submittedName>
</protein>
<keyword evidence="3" id="KW-1185">Reference proteome</keyword>
<dbReference type="Proteomes" id="UP000007305">
    <property type="component" value="Chromosome 2"/>
</dbReference>
<evidence type="ECO:0000313" key="3">
    <source>
        <dbReference type="Proteomes" id="UP000007305"/>
    </source>
</evidence>
<feature type="compositionally biased region" description="Basic and acidic residues" evidence="1">
    <location>
        <begin position="23"/>
        <end position="41"/>
    </location>
</feature>
<feature type="region of interest" description="Disordered" evidence="1">
    <location>
        <begin position="197"/>
        <end position="240"/>
    </location>
</feature>
<accession>A0A804M9B6</accession>
<feature type="region of interest" description="Disordered" evidence="1">
    <location>
        <begin position="280"/>
        <end position="301"/>
    </location>
</feature>
<feature type="region of interest" description="Disordered" evidence="1">
    <location>
        <begin position="1"/>
        <end position="41"/>
    </location>
</feature>
<proteinExistence type="predicted"/>
<evidence type="ECO:0000313" key="2">
    <source>
        <dbReference type="EnsemblPlants" id="Zm00001eb068380_P001"/>
    </source>
</evidence>
<dbReference type="EnsemblPlants" id="Zm00001eb068380_T001">
    <property type="protein sequence ID" value="Zm00001eb068380_P001"/>
    <property type="gene ID" value="Zm00001eb068380"/>
</dbReference>